<protein>
    <recommendedName>
        <fullName evidence="4">Tetratricopeptide repeat protein</fullName>
    </recommendedName>
</protein>
<dbReference type="Proteomes" id="UP001084197">
    <property type="component" value="Unassembled WGS sequence"/>
</dbReference>
<evidence type="ECO:0008006" key="4">
    <source>
        <dbReference type="Google" id="ProtNLM"/>
    </source>
</evidence>
<dbReference type="InterPro" id="IPR019734">
    <property type="entry name" value="TPR_rpt"/>
</dbReference>
<dbReference type="AlphaFoldDB" id="A0A9J6RBV5"/>
<evidence type="ECO:0000313" key="2">
    <source>
        <dbReference type="EMBL" id="MCZ0702838.1"/>
    </source>
</evidence>
<evidence type="ECO:0000313" key="3">
    <source>
        <dbReference type="Proteomes" id="UP001084197"/>
    </source>
</evidence>
<dbReference type="Gene3D" id="1.25.40.10">
    <property type="entry name" value="Tetratricopeptide repeat domain"/>
    <property type="match status" value="1"/>
</dbReference>
<keyword evidence="3" id="KW-1185">Reference proteome</keyword>
<name>A0A9J6RBV5_9BACI</name>
<comment type="caution">
    <text evidence="2">The sequence shown here is derived from an EMBL/GenBank/DDBJ whole genome shotgun (WGS) entry which is preliminary data.</text>
</comment>
<sequence length="459" mass="54544">MELTIQTGKKVKSLQVEQLCLFHQSKIIKAISPEHEIYYLIFHKDNYINGANSQSLQQGTYLQQAFTRGVCLSNNHPVLHELISNKTFPLVRFHLFNKKLAQQYSPIESSLILTYFDQFLPEEMTTDTLKQTYYDLRRNGKMSKAYQTIQILSNHRPDNRFSKDMSSHLDFQRYEEKYQNLDQLQNMDSFAYERVCFQKPEYRDRLLSLYQEEDRTIDAFILHYDQLKRNFDQKDWHEVEQGLEKYSNEEQLYCYTELIKENPALLQVPVFANKLLTKATADFYIQFVLEDTFKLDELDHQLLITQLHDANPHLLAHYFNHPKDQLVQLTKNCSTKETEAIVLPFIKAFLMSKSISEVIEWLEPFHHYHKQLSFDAKLQTMQQLQEDPDQQGKLGELYLQFEQWEQAMNCFKWEVELNPTNLSVVRALIDLLKKTNNQQEAEAYQALLIQTEKYRSIPF</sequence>
<organism evidence="2 3">
    <name type="scientific">Natronobacillus azotifigens</name>
    <dbReference type="NCBI Taxonomy" id="472978"/>
    <lineage>
        <taxon>Bacteria</taxon>
        <taxon>Bacillati</taxon>
        <taxon>Bacillota</taxon>
        <taxon>Bacilli</taxon>
        <taxon>Bacillales</taxon>
        <taxon>Bacillaceae</taxon>
        <taxon>Natronobacillus</taxon>
    </lineage>
</organism>
<accession>A0A9J6RBV5</accession>
<dbReference type="InterPro" id="IPR011990">
    <property type="entry name" value="TPR-like_helical_dom_sf"/>
</dbReference>
<dbReference type="PROSITE" id="PS50005">
    <property type="entry name" value="TPR"/>
    <property type="match status" value="1"/>
</dbReference>
<feature type="repeat" description="TPR" evidence="1">
    <location>
        <begin position="388"/>
        <end position="421"/>
    </location>
</feature>
<keyword evidence="1" id="KW-0802">TPR repeat</keyword>
<gene>
    <name evidence="2" type="ORF">OWO01_06405</name>
</gene>
<evidence type="ECO:0000256" key="1">
    <source>
        <dbReference type="PROSITE-ProRule" id="PRU00339"/>
    </source>
</evidence>
<dbReference type="RefSeq" id="WP_268779608.1">
    <property type="nucleotide sequence ID" value="NZ_JAPRAT010000009.1"/>
</dbReference>
<dbReference type="EMBL" id="JAPRAT010000009">
    <property type="protein sequence ID" value="MCZ0702838.1"/>
    <property type="molecule type" value="Genomic_DNA"/>
</dbReference>
<reference evidence="2" key="1">
    <citation type="submission" date="2022-11" db="EMBL/GenBank/DDBJ databases">
        <title>WGS of Natronobacillus azotifigens 24KS-1, an anaerobic diazotrophic haloalkaliphile from soda-rich habitats.</title>
        <authorList>
            <person name="Sorokin D.Y."/>
            <person name="Merkel A.Y."/>
        </authorList>
    </citation>
    <scope>NUCLEOTIDE SEQUENCE</scope>
    <source>
        <strain evidence="2">24KS-1</strain>
    </source>
</reference>
<proteinExistence type="predicted"/>
<dbReference type="SUPFAM" id="SSF48452">
    <property type="entry name" value="TPR-like"/>
    <property type="match status" value="1"/>
</dbReference>